<sequence length="53" mass="6588">QDILIDFIIYLSTSLRFNIILIMIDYLIKIRHFIFYKGIYNAKKTIYLYIYYI</sequence>
<feature type="non-terminal residue" evidence="2">
    <location>
        <position position="1"/>
    </location>
</feature>
<dbReference type="RefSeq" id="XP_046065114.1">
    <property type="nucleotide sequence ID" value="XM_046212445.1"/>
</dbReference>
<feature type="transmembrane region" description="Helical" evidence="1">
    <location>
        <begin position="7"/>
        <end position="28"/>
    </location>
</feature>
<name>A0AAD4KHJ7_9EURO</name>
<evidence type="ECO:0000256" key="1">
    <source>
        <dbReference type="SAM" id="Phobius"/>
    </source>
</evidence>
<keyword evidence="1" id="KW-0472">Membrane</keyword>
<dbReference type="GeneID" id="70242732"/>
<dbReference type="EMBL" id="JAJTJA010000023">
    <property type="protein sequence ID" value="KAH8688593.1"/>
    <property type="molecule type" value="Genomic_DNA"/>
</dbReference>
<evidence type="ECO:0000313" key="2">
    <source>
        <dbReference type="EMBL" id="KAH8688593.1"/>
    </source>
</evidence>
<dbReference type="AlphaFoldDB" id="A0AAD4KHJ7"/>
<organism evidence="2 3">
    <name type="scientific">Talaromyces proteolyticus</name>
    <dbReference type="NCBI Taxonomy" id="1131652"/>
    <lineage>
        <taxon>Eukaryota</taxon>
        <taxon>Fungi</taxon>
        <taxon>Dikarya</taxon>
        <taxon>Ascomycota</taxon>
        <taxon>Pezizomycotina</taxon>
        <taxon>Eurotiomycetes</taxon>
        <taxon>Eurotiomycetidae</taxon>
        <taxon>Eurotiales</taxon>
        <taxon>Trichocomaceae</taxon>
        <taxon>Talaromyces</taxon>
        <taxon>Talaromyces sect. Bacilispori</taxon>
    </lineage>
</organism>
<comment type="caution">
    <text evidence="2">The sequence shown here is derived from an EMBL/GenBank/DDBJ whole genome shotgun (WGS) entry which is preliminary data.</text>
</comment>
<gene>
    <name evidence="2" type="ORF">BGW36DRAFT_309879</name>
</gene>
<keyword evidence="3" id="KW-1185">Reference proteome</keyword>
<accession>A0AAD4KHJ7</accession>
<dbReference type="Proteomes" id="UP001201262">
    <property type="component" value="Unassembled WGS sequence"/>
</dbReference>
<proteinExistence type="predicted"/>
<evidence type="ECO:0000313" key="3">
    <source>
        <dbReference type="Proteomes" id="UP001201262"/>
    </source>
</evidence>
<reference evidence="2" key="1">
    <citation type="submission" date="2021-12" db="EMBL/GenBank/DDBJ databases">
        <title>Convergent genome expansion in fungi linked to evolution of root-endophyte symbiosis.</title>
        <authorList>
            <consortium name="DOE Joint Genome Institute"/>
            <person name="Ke Y.-H."/>
            <person name="Bonito G."/>
            <person name="Liao H.-L."/>
            <person name="Looney B."/>
            <person name="Rojas-Flechas A."/>
            <person name="Nash J."/>
            <person name="Hameed K."/>
            <person name="Schadt C."/>
            <person name="Martin F."/>
            <person name="Crous P.W."/>
            <person name="Miettinen O."/>
            <person name="Magnuson J.K."/>
            <person name="Labbe J."/>
            <person name="Jacobson D."/>
            <person name="Doktycz M.J."/>
            <person name="Veneault-Fourrey C."/>
            <person name="Kuo A."/>
            <person name="Mondo S."/>
            <person name="Calhoun S."/>
            <person name="Riley R."/>
            <person name="Ohm R."/>
            <person name="LaButti K."/>
            <person name="Andreopoulos B."/>
            <person name="Pangilinan J."/>
            <person name="Nolan M."/>
            <person name="Tritt A."/>
            <person name="Clum A."/>
            <person name="Lipzen A."/>
            <person name="Daum C."/>
            <person name="Barry K."/>
            <person name="Grigoriev I.V."/>
            <person name="Vilgalys R."/>
        </authorList>
    </citation>
    <scope>NUCLEOTIDE SEQUENCE</scope>
    <source>
        <strain evidence="2">PMI_201</strain>
    </source>
</reference>
<keyword evidence="1" id="KW-0812">Transmembrane</keyword>
<protein>
    <submittedName>
        <fullName evidence="2">Uncharacterized protein</fullName>
    </submittedName>
</protein>
<keyword evidence="1" id="KW-1133">Transmembrane helix</keyword>